<dbReference type="EMBL" id="ASJR01000001">
    <property type="protein sequence ID" value="ERP39235.1"/>
    <property type="molecule type" value="Genomic_DNA"/>
</dbReference>
<comment type="caution">
    <text evidence="1">The sequence shown here is derived from an EMBL/GenBank/DDBJ whole genome shotgun (WGS) entry which is preliminary data.</text>
</comment>
<sequence>MDTLLLKRYRGGTIFSFPVQRALYAQRKKGLILFFTVSRSTS</sequence>
<accession>U7D8E5</accession>
<reference evidence="1 2" key="1">
    <citation type="journal article" date="2013" name="Environ. Microbiol.">
        <title>Genome analysis of Chitinivibrio alkaliphilus gen. nov., sp. nov., a novel extremely haloalkaliphilic anaerobic chitinolytic bacterium from the candidate phylum Termite Group 3.</title>
        <authorList>
            <person name="Sorokin D.Y."/>
            <person name="Gumerov V.M."/>
            <person name="Rakitin A.L."/>
            <person name="Beletsky A.V."/>
            <person name="Damste J.S."/>
            <person name="Muyzer G."/>
            <person name="Mardanov A.V."/>
            <person name="Ravin N.V."/>
        </authorList>
    </citation>
    <scope>NUCLEOTIDE SEQUENCE [LARGE SCALE GENOMIC DNA]</scope>
    <source>
        <strain evidence="1 2">ACht1</strain>
    </source>
</reference>
<evidence type="ECO:0000313" key="1">
    <source>
        <dbReference type="EMBL" id="ERP39235.1"/>
    </source>
</evidence>
<proteinExistence type="predicted"/>
<keyword evidence="2" id="KW-1185">Reference proteome</keyword>
<dbReference type="STRING" id="1313304.CALK_0021"/>
<name>U7D8E5_9BACT</name>
<organism evidence="1 2">
    <name type="scientific">Chitinivibrio alkaliphilus ACht1</name>
    <dbReference type="NCBI Taxonomy" id="1313304"/>
    <lineage>
        <taxon>Bacteria</taxon>
        <taxon>Pseudomonadati</taxon>
        <taxon>Fibrobacterota</taxon>
        <taxon>Chitinivibrionia</taxon>
        <taxon>Chitinivibrionales</taxon>
        <taxon>Chitinivibrionaceae</taxon>
        <taxon>Chitinivibrio</taxon>
    </lineage>
</organism>
<evidence type="ECO:0000313" key="2">
    <source>
        <dbReference type="Proteomes" id="UP000017148"/>
    </source>
</evidence>
<gene>
    <name evidence="1" type="ORF">CALK_0021</name>
</gene>
<dbReference type="AlphaFoldDB" id="U7D8E5"/>
<protein>
    <submittedName>
        <fullName evidence="1">Uncharacterized protein</fullName>
    </submittedName>
</protein>
<dbReference type="Proteomes" id="UP000017148">
    <property type="component" value="Unassembled WGS sequence"/>
</dbReference>